<feature type="transmembrane region" description="Helical" evidence="6">
    <location>
        <begin position="651"/>
        <end position="670"/>
    </location>
</feature>
<evidence type="ECO:0000256" key="7">
    <source>
        <dbReference type="SAM" id="SignalP"/>
    </source>
</evidence>
<dbReference type="InterPro" id="IPR000832">
    <property type="entry name" value="GPCR_2_secretin-like"/>
</dbReference>
<dbReference type="InterPro" id="IPR053231">
    <property type="entry name" value="GPCR_LN-TM7"/>
</dbReference>
<dbReference type="EMBL" id="MTYJ01000037">
    <property type="protein sequence ID" value="OQV19552.1"/>
    <property type="molecule type" value="Genomic_DNA"/>
</dbReference>
<comment type="subcellular location">
    <subcellularLocation>
        <location evidence="1">Membrane</location>
        <topology evidence="1">Multi-pass membrane protein</topology>
    </subcellularLocation>
</comment>
<feature type="transmembrane region" description="Helical" evidence="6">
    <location>
        <begin position="736"/>
        <end position="764"/>
    </location>
</feature>
<gene>
    <name evidence="9" type="ORF">BV898_06326</name>
</gene>
<keyword evidence="7" id="KW-0732">Signal</keyword>
<evidence type="ECO:0000256" key="2">
    <source>
        <dbReference type="ARBA" id="ARBA00022692"/>
    </source>
</evidence>
<evidence type="ECO:0000313" key="10">
    <source>
        <dbReference type="Proteomes" id="UP000192578"/>
    </source>
</evidence>
<keyword evidence="4 6" id="KW-0472">Membrane</keyword>
<feature type="compositionally biased region" description="Low complexity" evidence="5">
    <location>
        <begin position="64"/>
        <end position="75"/>
    </location>
</feature>
<reference evidence="10" key="1">
    <citation type="submission" date="2017-01" db="EMBL/GenBank/DDBJ databases">
        <title>Comparative genomics of anhydrobiosis in the tardigrade Hypsibius dujardini.</title>
        <authorList>
            <person name="Yoshida Y."/>
            <person name="Koutsovoulos G."/>
            <person name="Laetsch D."/>
            <person name="Stevens L."/>
            <person name="Kumar S."/>
            <person name="Horikawa D."/>
            <person name="Ishino K."/>
            <person name="Komine S."/>
            <person name="Tomita M."/>
            <person name="Blaxter M."/>
            <person name="Arakawa K."/>
        </authorList>
    </citation>
    <scope>NUCLEOTIDE SEQUENCE [LARGE SCALE GENOMIC DNA]</scope>
    <source>
        <strain evidence="10">Z151</strain>
    </source>
</reference>
<dbReference type="SUPFAM" id="SSF81321">
    <property type="entry name" value="Family A G protein-coupled receptor-like"/>
    <property type="match status" value="1"/>
</dbReference>
<dbReference type="Gene3D" id="1.20.1070.10">
    <property type="entry name" value="Rhodopsin 7-helix transmembrane proteins"/>
    <property type="match status" value="1"/>
</dbReference>
<name>A0A1W0WWI9_HYPEX</name>
<feature type="domain" description="G-protein coupled receptors family 2 profile 2" evidence="8">
    <location>
        <begin position="578"/>
        <end position="838"/>
    </location>
</feature>
<evidence type="ECO:0000256" key="3">
    <source>
        <dbReference type="ARBA" id="ARBA00022989"/>
    </source>
</evidence>
<feature type="chain" id="PRO_5013365995" description="G-protein coupled receptors family 2 profile 2 domain-containing protein" evidence="7">
    <location>
        <begin position="19"/>
        <end position="927"/>
    </location>
</feature>
<feature type="compositionally biased region" description="Polar residues" evidence="5">
    <location>
        <begin position="48"/>
        <end position="63"/>
    </location>
</feature>
<organism evidence="9 10">
    <name type="scientific">Hypsibius exemplaris</name>
    <name type="common">Freshwater tardigrade</name>
    <dbReference type="NCBI Taxonomy" id="2072580"/>
    <lineage>
        <taxon>Eukaryota</taxon>
        <taxon>Metazoa</taxon>
        <taxon>Ecdysozoa</taxon>
        <taxon>Tardigrada</taxon>
        <taxon>Eutardigrada</taxon>
        <taxon>Parachela</taxon>
        <taxon>Hypsibioidea</taxon>
        <taxon>Hypsibiidae</taxon>
        <taxon>Hypsibius</taxon>
    </lineage>
</organism>
<dbReference type="GO" id="GO:0007166">
    <property type="term" value="P:cell surface receptor signaling pathway"/>
    <property type="evidence" value="ECO:0007669"/>
    <property type="project" value="InterPro"/>
</dbReference>
<dbReference type="CDD" id="cd15039">
    <property type="entry name" value="7tmB3_Methuselah-like"/>
    <property type="match status" value="1"/>
</dbReference>
<feature type="transmembrane region" description="Helical" evidence="6">
    <location>
        <begin position="817"/>
        <end position="840"/>
    </location>
</feature>
<feature type="compositionally biased region" description="Polar residues" evidence="5">
    <location>
        <begin position="879"/>
        <end position="890"/>
    </location>
</feature>
<feature type="signal peptide" evidence="7">
    <location>
        <begin position="1"/>
        <end position="18"/>
    </location>
</feature>
<evidence type="ECO:0000259" key="8">
    <source>
        <dbReference type="PROSITE" id="PS50261"/>
    </source>
</evidence>
<dbReference type="OrthoDB" id="6134459at2759"/>
<keyword evidence="10" id="KW-1185">Reference proteome</keyword>
<proteinExistence type="predicted"/>
<feature type="transmembrane region" description="Helical" evidence="6">
    <location>
        <begin position="791"/>
        <end position="811"/>
    </location>
</feature>
<dbReference type="InterPro" id="IPR017981">
    <property type="entry name" value="GPCR_2-like_7TM"/>
</dbReference>
<feature type="compositionally biased region" description="Low complexity" evidence="5">
    <location>
        <begin position="860"/>
        <end position="878"/>
    </location>
</feature>
<comment type="caution">
    <text evidence="9">The sequence shown here is derived from an EMBL/GenBank/DDBJ whole genome shotgun (WGS) entry which is preliminary data.</text>
</comment>
<dbReference type="PANTHER" id="PTHR45902:SF1">
    <property type="entry name" value="LATROPHILIN RECEPTOR-LIKE PROTEIN A"/>
    <property type="match status" value="1"/>
</dbReference>
<dbReference type="AlphaFoldDB" id="A0A1W0WWI9"/>
<accession>A0A1W0WWI9</accession>
<evidence type="ECO:0000313" key="9">
    <source>
        <dbReference type="EMBL" id="OQV19552.1"/>
    </source>
</evidence>
<sequence>MELLSWVLLTIAVRIFSATEPENVTAIFTTAVSDVTWTEDVSDAPSETLPNVTSPPTFSTDEPSTGASSSEGSTTNYPDLTEFLPPPRNPLDFPPDPLDDICSPLTDPHCGEEQTFDSEQTCESPTSCVNLLTNRTMFEKRCFCDKQCETYGDCCRGRNSLPDRSVRCVGMPFYANKAVGVYARTECLDRSPCEADGADPFSAAPVFGKTTRLVYRNLLCALCNNEHFDELAFGQVELTCNEAVNISLIEGNMLRFFADEFSGNDSLGVKDNCTLSYGLPKGFEGIVKCIRSVDSCPANVSVDWSDICSSYLAPVTRKDVVYKNPHCAVCNGVPVAEMYRYDICFSPLFPTGQTFEIDLFKGTSVFDGKTRPTGYSMTIFLDLNLDDGNTVGTTQRCPDGQVFDPWTDRCRKVSCSGGRIFVDGRCIAAGQVWPPVASTTRSSSSVSRRNRTTTAVTTVGPTEENAVGDGTEDGDYGDGNWTVHVTRPPRVLLRNDTVPDDWGVESGELIGEEDGEEVRECPELEFPPAEYVIEGTRMYVNSSGRWYNLTEVRFHGTVATVCLTDEYDQNVNNFSDGEIILSIVCYTLSLICLGMHFFMYIMAGKYRLVPDLCMLSISLAIFLVQIFVLAAPLAQRFLLLDSIFCAISGVLLHYCILSSITWSTVIAYDITKSVLSLEHPSFASVTYTHFVRYSLFAWLAPGVPVVTGLIFDATLPDSPFSPIYGKKICYVGRRRALWVLFGAPVALLLTVNIILYIVTATALWKSYRRRRSLNTSVEKPATQSASSQYRLYVKLAMIMGLAWITGFLAIWVLELRYVSIIANGLQGVYIFFAFSCKWSIVQAVTQRRPVFGRLHSSFGSNKSSLSTVSSLSTGKLTGKTSNTRSTSSQEAIMPAGGGSVKSYGAAKETTRTEQYFLKSLYSTASSP</sequence>
<evidence type="ECO:0000256" key="4">
    <source>
        <dbReference type="ARBA" id="ARBA00023136"/>
    </source>
</evidence>
<feature type="transmembrane region" description="Helical" evidence="6">
    <location>
        <begin position="612"/>
        <end position="631"/>
    </location>
</feature>
<feature type="region of interest" description="Disordered" evidence="5">
    <location>
        <begin position="860"/>
        <end position="894"/>
    </location>
</feature>
<keyword evidence="2 6" id="KW-0812">Transmembrane</keyword>
<feature type="transmembrane region" description="Helical" evidence="6">
    <location>
        <begin position="579"/>
        <end position="600"/>
    </location>
</feature>
<feature type="transmembrane region" description="Helical" evidence="6">
    <location>
        <begin position="690"/>
        <end position="711"/>
    </location>
</feature>
<dbReference type="GO" id="GO:0016020">
    <property type="term" value="C:membrane"/>
    <property type="evidence" value="ECO:0007669"/>
    <property type="project" value="UniProtKB-SubCell"/>
</dbReference>
<dbReference type="GO" id="GO:0004930">
    <property type="term" value="F:G protein-coupled receptor activity"/>
    <property type="evidence" value="ECO:0007669"/>
    <property type="project" value="InterPro"/>
</dbReference>
<evidence type="ECO:0000256" key="6">
    <source>
        <dbReference type="SAM" id="Phobius"/>
    </source>
</evidence>
<evidence type="ECO:0000256" key="1">
    <source>
        <dbReference type="ARBA" id="ARBA00004141"/>
    </source>
</evidence>
<dbReference type="PANTHER" id="PTHR45902">
    <property type="entry name" value="LATROPHILIN RECEPTOR-LIKE PROTEIN A"/>
    <property type="match status" value="1"/>
</dbReference>
<dbReference type="Pfam" id="PF00002">
    <property type="entry name" value="7tm_2"/>
    <property type="match status" value="1"/>
</dbReference>
<keyword evidence="3 6" id="KW-1133">Transmembrane helix</keyword>
<dbReference type="PROSITE" id="PS50261">
    <property type="entry name" value="G_PROTEIN_RECEP_F2_4"/>
    <property type="match status" value="1"/>
</dbReference>
<feature type="region of interest" description="Disordered" evidence="5">
    <location>
        <begin position="41"/>
        <end position="88"/>
    </location>
</feature>
<dbReference type="Proteomes" id="UP000192578">
    <property type="component" value="Unassembled WGS sequence"/>
</dbReference>
<evidence type="ECO:0000256" key="5">
    <source>
        <dbReference type="SAM" id="MobiDB-lite"/>
    </source>
</evidence>
<protein>
    <recommendedName>
        <fullName evidence="8">G-protein coupled receptors family 2 profile 2 domain-containing protein</fullName>
    </recommendedName>
</protein>